<accession>A0A0F7ZL22</accession>
<evidence type="ECO:0000313" key="3">
    <source>
        <dbReference type="Proteomes" id="UP000054481"/>
    </source>
</evidence>
<protein>
    <submittedName>
        <fullName evidence="2">Uncharacterized protein</fullName>
    </submittedName>
</protein>
<dbReference type="AlphaFoldDB" id="A0A0F7ZL22"/>
<dbReference type="OrthoDB" id="4864073at2759"/>
<evidence type="ECO:0000313" key="2">
    <source>
        <dbReference type="EMBL" id="KJZ75901.1"/>
    </source>
</evidence>
<feature type="compositionally biased region" description="Polar residues" evidence="1">
    <location>
        <begin position="379"/>
        <end position="388"/>
    </location>
</feature>
<evidence type="ECO:0000256" key="1">
    <source>
        <dbReference type="SAM" id="MobiDB-lite"/>
    </source>
</evidence>
<feature type="region of interest" description="Disordered" evidence="1">
    <location>
        <begin position="351"/>
        <end position="388"/>
    </location>
</feature>
<dbReference type="Proteomes" id="UP000054481">
    <property type="component" value="Unassembled WGS sequence"/>
</dbReference>
<proteinExistence type="predicted"/>
<dbReference type="EMBL" id="KQ030514">
    <property type="protein sequence ID" value="KJZ75901.1"/>
    <property type="molecule type" value="Genomic_DNA"/>
</dbReference>
<name>A0A0F7ZL22_9HYPO</name>
<keyword evidence="3" id="KW-1185">Reference proteome</keyword>
<gene>
    <name evidence="2" type="ORF">HIM_04725</name>
</gene>
<reference evidence="2 3" key="1">
    <citation type="journal article" date="2014" name="Genome Biol. Evol.">
        <title>Comparative genomics and transcriptomics analyses reveal divergent lifestyle features of nematode endoparasitic fungus Hirsutella minnesotensis.</title>
        <authorList>
            <person name="Lai Y."/>
            <person name="Liu K."/>
            <person name="Zhang X."/>
            <person name="Zhang X."/>
            <person name="Li K."/>
            <person name="Wang N."/>
            <person name="Shu C."/>
            <person name="Wu Y."/>
            <person name="Wang C."/>
            <person name="Bushley K.E."/>
            <person name="Xiang M."/>
            <person name="Liu X."/>
        </authorList>
    </citation>
    <scope>NUCLEOTIDE SEQUENCE [LARGE SCALE GENOMIC DNA]</scope>
    <source>
        <strain evidence="2 3">3608</strain>
    </source>
</reference>
<feature type="compositionally biased region" description="Polar residues" evidence="1">
    <location>
        <begin position="351"/>
        <end position="364"/>
    </location>
</feature>
<organism evidence="2 3">
    <name type="scientific">Hirsutella minnesotensis 3608</name>
    <dbReference type="NCBI Taxonomy" id="1043627"/>
    <lineage>
        <taxon>Eukaryota</taxon>
        <taxon>Fungi</taxon>
        <taxon>Dikarya</taxon>
        <taxon>Ascomycota</taxon>
        <taxon>Pezizomycotina</taxon>
        <taxon>Sordariomycetes</taxon>
        <taxon>Hypocreomycetidae</taxon>
        <taxon>Hypocreales</taxon>
        <taxon>Ophiocordycipitaceae</taxon>
        <taxon>Hirsutella</taxon>
    </lineage>
</organism>
<sequence>MTSWNHNVPQPDLPNWCQDFGQSERRDYSSHDGQINDEYIPYRARATTGPARTLCRGRCFYSNDTLGVEPVEHDQYLNAGFSWYLCPAHRQYHAICARPDESTILQPLCGECAVLFYAGCEWASWLQELDRPMFMSNYHEIILNAGGTASALFREVGTTGSPEEQRHIRDALADVGGDFDVFDRDRGIPLPRDLMYNVLEEIPRWDSTWASLSETLIPHGYIQDLYLLEFGTFLGPKAYQPCTKHPDVLTLFDWLTPFENNCDPVFGRARICSCIAQATEDLPKELRWVMATIYNFCCEMLRPRSEPMTTSETSVMKVWLSHWILIAKILYLVYDMDAPVPEFEWRHLHRGSSNAGWDDSSSVANHERDRDEATAGPAISSQPSSSRTVIRRPARLDRSFYIDRHQHIIPLRNRTDAVRAWLDSGLGSTRHWATGSMSSDDQDRWPAARSPTIETRRWARVRFRSDSDGYSSECLDEWCPPEYHAT</sequence>